<feature type="transmembrane region" description="Helical" evidence="1">
    <location>
        <begin position="6"/>
        <end position="24"/>
    </location>
</feature>
<keyword evidence="1" id="KW-0812">Transmembrane</keyword>
<keyword evidence="1" id="KW-0472">Membrane</keyword>
<gene>
    <name evidence="2" type="ORF">COA96_14090</name>
</gene>
<feature type="transmembrane region" description="Helical" evidence="1">
    <location>
        <begin position="118"/>
        <end position="136"/>
    </location>
</feature>
<evidence type="ECO:0000313" key="3">
    <source>
        <dbReference type="Proteomes" id="UP000218327"/>
    </source>
</evidence>
<feature type="transmembrane region" description="Helical" evidence="1">
    <location>
        <begin position="58"/>
        <end position="80"/>
    </location>
</feature>
<keyword evidence="1" id="KW-1133">Transmembrane helix</keyword>
<comment type="caution">
    <text evidence="2">The sequence shown here is derived from an EMBL/GenBank/DDBJ whole genome shotgun (WGS) entry which is preliminary data.</text>
</comment>
<name>A0A2A5AUH4_9GAMM</name>
<dbReference type="Proteomes" id="UP000218327">
    <property type="component" value="Unassembled WGS sequence"/>
</dbReference>
<dbReference type="AlphaFoldDB" id="A0A2A5AUH4"/>
<sequence>MLFEITVAVLILLLAMYLYTAWTYRMVERRLDDLAIACAEIANNETLADVDRKVTAGFYLAAINPWWVLSIMPIIFGILFSSSSKTETTTKFAQSEYPHILSLMFKQAIPINLVSNPLLYLVLSPFLILLLIAIAVRQRFGMLNLSSLLGHSNHGHA</sequence>
<evidence type="ECO:0000313" key="2">
    <source>
        <dbReference type="EMBL" id="PCJ22516.1"/>
    </source>
</evidence>
<organism evidence="2 3">
    <name type="scientific">SAR86 cluster bacterium</name>
    <dbReference type="NCBI Taxonomy" id="2030880"/>
    <lineage>
        <taxon>Bacteria</taxon>
        <taxon>Pseudomonadati</taxon>
        <taxon>Pseudomonadota</taxon>
        <taxon>Gammaproteobacteria</taxon>
        <taxon>SAR86 cluster</taxon>
    </lineage>
</organism>
<proteinExistence type="predicted"/>
<dbReference type="EMBL" id="NVVJ01000058">
    <property type="protein sequence ID" value="PCJ22516.1"/>
    <property type="molecule type" value="Genomic_DNA"/>
</dbReference>
<reference evidence="3" key="1">
    <citation type="submission" date="2017-08" db="EMBL/GenBank/DDBJ databases">
        <title>A dynamic microbial community with high functional redundancy inhabits the cold, oxic subseafloor aquifer.</title>
        <authorList>
            <person name="Tully B.J."/>
            <person name="Wheat C.G."/>
            <person name="Glazer B.T."/>
            <person name="Huber J.A."/>
        </authorList>
    </citation>
    <scope>NUCLEOTIDE SEQUENCE [LARGE SCALE GENOMIC DNA]</scope>
</reference>
<accession>A0A2A5AUH4</accession>
<evidence type="ECO:0000256" key="1">
    <source>
        <dbReference type="SAM" id="Phobius"/>
    </source>
</evidence>
<protein>
    <submittedName>
        <fullName evidence="2">Uncharacterized protein</fullName>
    </submittedName>
</protein>